<dbReference type="SMART" id="SM00918">
    <property type="entry name" value="Lig_chan-Glu_bd"/>
    <property type="match status" value="1"/>
</dbReference>
<dbReference type="Gene3D" id="3.40.190.10">
    <property type="entry name" value="Periplasmic binding protein-like II"/>
    <property type="match status" value="1"/>
</dbReference>
<dbReference type="PANTHER" id="PTHR42643:SF24">
    <property type="entry name" value="IONOTROPIC RECEPTOR 60A"/>
    <property type="match status" value="1"/>
</dbReference>
<dbReference type="EMBL" id="JARAKH010000018">
    <property type="protein sequence ID" value="KAK8395450.1"/>
    <property type="molecule type" value="Genomic_DNA"/>
</dbReference>
<dbReference type="Gene3D" id="1.10.287.70">
    <property type="match status" value="1"/>
</dbReference>
<accession>A0AAW0U6W3</accession>
<dbReference type="Pfam" id="PF10613">
    <property type="entry name" value="Lig_chan-Glu_bd"/>
    <property type="match status" value="1"/>
</dbReference>
<dbReference type="GO" id="GO:0015276">
    <property type="term" value="F:ligand-gated monoatomic ion channel activity"/>
    <property type="evidence" value="ECO:0007669"/>
    <property type="project" value="InterPro"/>
</dbReference>
<dbReference type="GO" id="GO:0005886">
    <property type="term" value="C:plasma membrane"/>
    <property type="evidence" value="ECO:0007669"/>
    <property type="project" value="UniProtKB-SubCell"/>
</dbReference>
<dbReference type="AlphaFoldDB" id="A0AAW0U6W3"/>
<sequence>MVFTFEDWKQGLPGCKGYAADLIRLIQGKLNFTEIILPVYGFGSVTSNGSWNGMVGELSRLKADMSPLDFSPSADRASVLDFGLTYSLDGVVILGKAPSLVSRPFLVLNIFSPLMWACLLAMTWSAGAALGVLEEVEASLSGGDRHPLSWFTSVFKIFVYQSSRLWPRGIGGRVVSSVVMLAALIVGSLYSGFITAFLAIPRNNRKYQLQKRERRHYASPSQTEEA</sequence>
<dbReference type="InterPro" id="IPR019594">
    <property type="entry name" value="Glu/Gly-bd"/>
</dbReference>
<keyword evidence="15" id="KW-1185">Reference proteome</keyword>
<dbReference type="Proteomes" id="UP001487740">
    <property type="component" value="Unassembled WGS sequence"/>
</dbReference>
<organism evidence="14 15">
    <name type="scientific">Scylla paramamosain</name>
    <name type="common">Mud crab</name>
    <dbReference type="NCBI Taxonomy" id="85552"/>
    <lineage>
        <taxon>Eukaryota</taxon>
        <taxon>Metazoa</taxon>
        <taxon>Ecdysozoa</taxon>
        <taxon>Arthropoda</taxon>
        <taxon>Crustacea</taxon>
        <taxon>Multicrustacea</taxon>
        <taxon>Malacostraca</taxon>
        <taxon>Eumalacostraca</taxon>
        <taxon>Eucarida</taxon>
        <taxon>Decapoda</taxon>
        <taxon>Pleocyemata</taxon>
        <taxon>Brachyura</taxon>
        <taxon>Eubrachyura</taxon>
        <taxon>Portunoidea</taxon>
        <taxon>Portunidae</taxon>
        <taxon>Portuninae</taxon>
        <taxon>Scylla</taxon>
    </lineage>
</organism>
<protein>
    <recommendedName>
        <fullName evidence="13">Ionotropic glutamate receptor L-glutamate and glycine-binding domain-containing protein</fullName>
    </recommendedName>
</protein>
<evidence type="ECO:0000256" key="4">
    <source>
        <dbReference type="ARBA" id="ARBA00022692"/>
    </source>
</evidence>
<keyword evidence="2" id="KW-0813">Transport</keyword>
<evidence type="ECO:0000256" key="8">
    <source>
        <dbReference type="ARBA" id="ARBA00023170"/>
    </source>
</evidence>
<keyword evidence="9" id="KW-0325">Glycoprotein</keyword>
<evidence type="ECO:0000313" key="14">
    <source>
        <dbReference type="EMBL" id="KAK8395450.1"/>
    </source>
</evidence>
<dbReference type="PANTHER" id="PTHR42643">
    <property type="entry name" value="IONOTROPIC RECEPTOR 20A-RELATED"/>
    <property type="match status" value="1"/>
</dbReference>
<feature type="transmembrane region" description="Helical" evidence="12">
    <location>
        <begin position="106"/>
        <end position="133"/>
    </location>
</feature>
<comment type="subcellular location">
    <subcellularLocation>
        <location evidence="1">Cell membrane</location>
        <topology evidence="1">Multi-pass membrane protein</topology>
    </subcellularLocation>
</comment>
<comment type="caution">
    <text evidence="14">The sequence shown here is derived from an EMBL/GenBank/DDBJ whole genome shotgun (WGS) entry which is preliminary data.</text>
</comment>
<keyword evidence="10" id="KW-1071">Ligand-gated ion channel</keyword>
<evidence type="ECO:0000256" key="11">
    <source>
        <dbReference type="ARBA" id="ARBA00023303"/>
    </source>
</evidence>
<evidence type="ECO:0000256" key="7">
    <source>
        <dbReference type="ARBA" id="ARBA00023136"/>
    </source>
</evidence>
<feature type="transmembrane region" description="Helical" evidence="12">
    <location>
        <begin position="174"/>
        <end position="200"/>
    </location>
</feature>
<keyword evidence="6" id="KW-0406">Ion transport</keyword>
<reference evidence="14 15" key="1">
    <citation type="submission" date="2023-03" db="EMBL/GenBank/DDBJ databases">
        <title>High-quality genome of Scylla paramamosain provides insights in environmental adaptation.</title>
        <authorList>
            <person name="Zhang L."/>
        </authorList>
    </citation>
    <scope>NUCLEOTIDE SEQUENCE [LARGE SCALE GENOMIC DNA]</scope>
    <source>
        <strain evidence="14">LZ_2023a</strain>
        <tissue evidence="14">Muscle</tissue>
    </source>
</reference>
<evidence type="ECO:0000256" key="9">
    <source>
        <dbReference type="ARBA" id="ARBA00023180"/>
    </source>
</evidence>
<evidence type="ECO:0000256" key="5">
    <source>
        <dbReference type="ARBA" id="ARBA00022989"/>
    </source>
</evidence>
<evidence type="ECO:0000256" key="1">
    <source>
        <dbReference type="ARBA" id="ARBA00004651"/>
    </source>
</evidence>
<proteinExistence type="predicted"/>
<dbReference type="InterPro" id="IPR052192">
    <property type="entry name" value="Insect_Ionotropic_Sensory_Rcpt"/>
</dbReference>
<evidence type="ECO:0000256" key="3">
    <source>
        <dbReference type="ARBA" id="ARBA00022475"/>
    </source>
</evidence>
<keyword evidence="4 12" id="KW-0812">Transmembrane</keyword>
<evidence type="ECO:0000256" key="10">
    <source>
        <dbReference type="ARBA" id="ARBA00023286"/>
    </source>
</evidence>
<gene>
    <name evidence="14" type="ORF">O3P69_006243</name>
</gene>
<keyword evidence="7 12" id="KW-0472">Membrane</keyword>
<keyword evidence="8" id="KW-0675">Receptor</keyword>
<keyword evidence="3" id="KW-1003">Cell membrane</keyword>
<keyword evidence="11" id="KW-0407">Ion channel</keyword>
<dbReference type="SUPFAM" id="SSF53850">
    <property type="entry name" value="Periplasmic binding protein-like II"/>
    <property type="match status" value="1"/>
</dbReference>
<evidence type="ECO:0000259" key="13">
    <source>
        <dbReference type="SMART" id="SM00918"/>
    </source>
</evidence>
<evidence type="ECO:0000313" key="15">
    <source>
        <dbReference type="Proteomes" id="UP001487740"/>
    </source>
</evidence>
<feature type="domain" description="Ionotropic glutamate receptor L-glutamate and glycine-binding" evidence="13">
    <location>
        <begin position="2"/>
        <end position="60"/>
    </location>
</feature>
<evidence type="ECO:0000256" key="6">
    <source>
        <dbReference type="ARBA" id="ARBA00023065"/>
    </source>
</evidence>
<evidence type="ECO:0000256" key="12">
    <source>
        <dbReference type="SAM" id="Phobius"/>
    </source>
</evidence>
<name>A0AAW0U6W3_SCYPA</name>
<keyword evidence="5 12" id="KW-1133">Transmembrane helix</keyword>
<evidence type="ECO:0000256" key="2">
    <source>
        <dbReference type="ARBA" id="ARBA00022448"/>
    </source>
</evidence>